<comment type="caution">
    <text evidence="1">The sequence shown here is derived from an EMBL/GenBank/DDBJ whole genome shotgun (WGS) entry which is preliminary data.</text>
</comment>
<dbReference type="Proteomes" id="UP000320735">
    <property type="component" value="Unassembled WGS sequence"/>
</dbReference>
<sequence length="29" mass="3107">MSFTPEGAVISSFWLSDVLGNLMGTEFIG</sequence>
<name>A0A5C6BBT4_9PLAN</name>
<proteinExistence type="predicted"/>
<dbReference type="AlphaFoldDB" id="A0A5C6BBT4"/>
<keyword evidence="2" id="KW-1185">Reference proteome</keyword>
<organism evidence="1 2">
    <name type="scientific">Symmachiella macrocystis</name>
    <dbReference type="NCBI Taxonomy" id="2527985"/>
    <lineage>
        <taxon>Bacteria</taxon>
        <taxon>Pseudomonadati</taxon>
        <taxon>Planctomycetota</taxon>
        <taxon>Planctomycetia</taxon>
        <taxon>Planctomycetales</taxon>
        <taxon>Planctomycetaceae</taxon>
        <taxon>Symmachiella</taxon>
    </lineage>
</organism>
<gene>
    <name evidence="1" type="ORF">CA54_39730</name>
</gene>
<evidence type="ECO:0000313" key="1">
    <source>
        <dbReference type="EMBL" id="TWU08736.1"/>
    </source>
</evidence>
<evidence type="ECO:0000313" key="2">
    <source>
        <dbReference type="Proteomes" id="UP000320735"/>
    </source>
</evidence>
<accession>A0A5C6BBT4</accession>
<dbReference type="EMBL" id="SJPP01000002">
    <property type="protein sequence ID" value="TWU08736.1"/>
    <property type="molecule type" value="Genomic_DNA"/>
</dbReference>
<reference evidence="1 2" key="1">
    <citation type="submission" date="2019-02" db="EMBL/GenBank/DDBJ databases">
        <title>Deep-cultivation of Planctomycetes and their phenomic and genomic characterization uncovers novel biology.</title>
        <authorList>
            <person name="Wiegand S."/>
            <person name="Jogler M."/>
            <person name="Boedeker C."/>
            <person name="Pinto D."/>
            <person name="Vollmers J."/>
            <person name="Rivas-Marin E."/>
            <person name="Kohn T."/>
            <person name="Peeters S.H."/>
            <person name="Heuer A."/>
            <person name="Rast P."/>
            <person name="Oberbeckmann S."/>
            <person name="Bunk B."/>
            <person name="Jeske O."/>
            <person name="Meyerdierks A."/>
            <person name="Storesund J.E."/>
            <person name="Kallscheuer N."/>
            <person name="Luecker S."/>
            <person name="Lage O.M."/>
            <person name="Pohl T."/>
            <person name="Merkel B.J."/>
            <person name="Hornburger P."/>
            <person name="Mueller R.-W."/>
            <person name="Bruemmer F."/>
            <person name="Labrenz M."/>
            <person name="Spormann A.M."/>
            <person name="Op Den Camp H."/>
            <person name="Overmann J."/>
            <person name="Amann R."/>
            <person name="Jetten M.S.M."/>
            <person name="Mascher T."/>
            <person name="Medema M.H."/>
            <person name="Devos D.P."/>
            <person name="Kaster A.-K."/>
            <person name="Ovreas L."/>
            <person name="Rohde M."/>
            <person name="Galperin M.Y."/>
            <person name="Jogler C."/>
        </authorList>
    </citation>
    <scope>NUCLEOTIDE SEQUENCE [LARGE SCALE GENOMIC DNA]</scope>
    <source>
        <strain evidence="1 2">CA54</strain>
    </source>
</reference>
<protein>
    <submittedName>
        <fullName evidence="1">Uncharacterized protein</fullName>
    </submittedName>
</protein>